<dbReference type="InterPro" id="IPR002562">
    <property type="entry name" value="3'-5'_exonuclease_dom"/>
</dbReference>
<reference evidence="3" key="2">
    <citation type="submission" date="2021-01" db="UniProtKB">
        <authorList>
            <consortium name="EnsemblMetazoa"/>
        </authorList>
    </citation>
    <scope>IDENTIFICATION</scope>
</reference>
<dbReference type="Gene3D" id="2.160.20.80">
    <property type="entry name" value="E3 ubiquitin-protein ligase SopA"/>
    <property type="match status" value="1"/>
</dbReference>
<accession>A0A7M7PQS6</accession>
<dbReference type="AlphaFoldDB" id="A0A7M7PQS6"/>
<feature type="region of interest" description="Disordered" evidence="1">
    <location>
        <begin position="103"/>
        <end position="216"/>
    </location>
</feature>
<dbReference type="SMART" id="SM00474">
    <property type="entry name" value="35EXOc"/>
    <property type="match status" value="1"/>
</dbReference>
<evidence type="ECO:0000259" key="2">
    <source>
        <dbReference type="SMART" id="SM00474"/>
    </source>
</evidence>
<dbReference type="Pfam" id="PF01612">
    <property type="entry name" value="DNA_pol_A_exo1"/>
    <property type="match status" value="1"/>
</dbReference>
<dbReference type="InterPro" id="IPR036397">
    <property type="entry name" value="RNaseH_sf"/>
</dbReference>
<evidence type="ECO:0000313" key="4">
    <source>
        <dbReference type="Proteomes" id="UP000007110"/>
    </source>
</evidence>
<feature type="domain" description="3'-5' exonuclease" evidence="2">
    <location>
        <begin position="232"/>
        <end position="429"/>
    </location>
</feature>
<organism evidence="3 4">
    <name type="scientific">Strongylocentrotus purpuratus</name>
    <name type="common">Purple sea urchin</name>
    <dbReference type="NCBI Taxonomy" id="7668"/>
    <lineage>
        <taxon>Eukaryota</taxon>
        <taxon>Metazoa</taxon>
        <taxon>Echinodermata</taxon>
        <taxon>Eleutherozoa</taxon>
        <taxon>Echinozoa</taxon>
        <taxon>Echinoidea</taxon>
        <taxon>Euechinoidea</taxon>
        <taxon>Echinacea</taxon>
        <taxon>Camarodonta</taxon>
        <taxon>Echinidea</taxon>
        <taxon>Strongylocentrotidae</taxon>
        <taxon>Strongylocentrotus</taxon>
    </lineage>
</organism>
<dbReference type="GO" id="GO:0008408">
    <property type="term" value="F:3'-5' exonuclease activity"/>
    <property type="evidence" value="ECO:0007669"/>
    <property type="project" value="InterPro"/>
</dbReference>
<reference evidence="4" key="1">
    <citation type="submission" date="2015-02" db="EMBL/GenBank/DDBJ databases">
        <title>Genome sequencing for Strongylocentrotus purpuratus.</title>
        <authorList>
            <person name="Murali S."/>
            <person name="Liu Y."/>
            <person name="Vee V."/>
            <person name="English A."/>
            <person name="Wang M."/>
            <person name="Skinner E."/>
            <person name="Han Y."/>
            <person name="Muzny D.M."/>
            <person name="Worley K.C."/>
            <person name="Gibbs R.A."/>
        </authorList>
    </citation>
    <scope>NUCLEOTIDE SEQUENCE</scope>
</reference>
<name>A0A7M7PQS6_STRPU</name>
<dbReference type="Proteomes" id="UP000007110">
    <property type="component" value="Unassembled WGS sequence"/>
</dbReference>
<dbReference type="InParanoid" id="A0A7M7PQS6"/>
<feature type="compositionally biased region" description="Polar residues" evidence="1">
    <location>
        <begin position="118"/>
        <end position="127"/>
    </location>
</feature>
<evidence type="ECO:0000256" key="1">
    <source>
        <dbReference type="SAM" id="MobiDB-lite"/>
    </source>
</evidence>
<dbReference type="GO" id="GO:0006139">
    <property type="term" value="P:nucleobase-containing compound metabolic process"/>
    <property type="evidence" value="ECO:0007669"/>
    <property type="project" value="InterPro"/>
</dbReference>
<dbReference type="KEGG" id="spu:105444623"/>
<dbReference type="SUPFAM" id="SSF141571">
    <property type="entry name" value="Pentapeptide repeat-like"/>
    <property type="match status" value="1"/>
</dbReference>
<dbReference type="RefSeq" id="XP_030853688.1">
    <property type="nucleotide sequence ID" value="XM_030997828.1"/>
</dbReference>
<dbReference type="PANTHER" id="PTHR46814">
    <property type="entry name" value="EGALITARIAN, ISOFORM B"/>
    <property type="match status" value="1"/>
</dbReference>
<proteinExistence type="predicted"/>
<dbReference type="GO" id="GO:0008298">
    <property type="term" value="P:intracellular mRNA localization"/>
    <property type="evidence" value="ECO:0000318"/>
    <property type="project" value="GO_Central"/>
</dbReference>
<dbReference type="GO" id="GO:0003729">
    <property type="term" value="F:mRNA binding"/>
    <property type="evidence" value="ECO:0000318"/>
    <property type="project" value="GO_Central"/>
</dbReference>
<keyword evidence="4" id="KW-1185">Reference proteome</keyword>
<dbReference type="EnsemblMetazoa" id="XM_030997828">
    <property type="protein sequence ID" value="XP_030853688"/>
    <property type="gene ID" value="LOC105444623"/>
</dbReference>
<dbReference type="OrthoDB" id="26838at2759"/>
<protein>
    <recommendedName>
        <fullName evidence="2">3'-5' exonuclease domain-containing protein</fullName>
    </recommendedName>
</protein>
<dbReference type="InterPro" id="IPR012337">
    <property type="entry name" value="RNaseH-like_sf"/>
</dbReference>
<sequence>MAESDELPGRVVRIDRNFANISVSGRAGNARLDRSVARRITGSYIDDVRDILEMNAQVKVRIVPMSEEALSKFPQRIRMTVRRNSQWEVKFFRRDIEPAAAPQVSQFNVPEKTLEKQPPSTTGKTIQTAAASATGASATGSSATGASATGASATGASATGASATGASATGSSATGSSATGSSATGASATGASATGASATGASATGSSASSSSAAAGSATGGPVDFKDVLSQTEIIDSVGACNRVLDPILDQSRRETVVIGLDCQGVNLGKEEGCLTLVQISTWDKKAFLFDAFKNPQLLKGNSSLKKILEHDSILKVIHFCKSDTYSLHHGFGVTLRNVFDTSIAINTLTEEVNMITHSNFVTFCKLVGVGGYGRNRDFWNKMSETPDFWKIRPLPEEMIYYAASDVLCLVPRGYTKLEGYCKLLTPLQRALITSSCKDDVENIQLGNEQMTSESRLTCLKRQPPFMINIEDSDDSYRYYGDDDPFPAYNSDDDYFGAYDSDW</sequence>
<dbReference type="PANTHER" id="PTHR46814:SF1">
    <property type="entry name" value="EGALITARIAN, ISOFORM B"/>
    <property type="match status" value="1"/>
</dbReference>
<evidence type="ECO:0000313" key="3">
    <source>
        <dbReference type="EnsemblMetazoa" id="XP_030853688"/>
    </source>
</evidence>
<feature type="compositionally biased region" description="Low complexity" evidence="1">
    <location>
        <begin position="128"/>
        <end position="216"/>
    </location>
</feature>
<dbReference type="SUPFAM" id="SSF53098">
    <property type="entry name" value="Ribonuclease H-like"/>
    <property type="match status" value="1"/>
</dbReference>
<dbReference type="GeneID" id="105444623"/>
<dbReference type="Gene3D" id="3.30.420.10">
    <property type="entry name" value="Ribonuclease H-like superfamily/Ribonuclease H"/>
    <property type="match status" value="1"/>
</dbReference>